<dbReference type="EMBL" id="RCHS01000860">
    <property type="protein sequence ID" value="RMX56382.1"/>
    <property type="molecule type" value="Genomic_DNA"/>
</dbReference>
<evidence type="ECO:0000313" key="4">
    <source>
        <dbReference type="EMBL" id="RMX56382.1"/>
    </source>
</evidence>
<dbReference type="InterPro" id="IPR035979">
    <property type="entry name" value="RBD_domain_sf"/>
</dbReference>
<gene>
    <name evidence="4" type="ORF">pdam_00004457</name>
</gene>
<organism evidence="4 5">
    <name type="scientific">Pocillopora damicornis</name>
    <name type="common">Cauliflower coral</name>
    <name type="synonym">Millepora damicornis</name>
    <dbReference type="NCBI Taxonomy" id="46731"/>
    <lineage>
        <taxon>Eukaryota</taxon>
        <taxon>Metazoa</taxon>
        <taxon>Cnidaria</taxon>
        <taxon>Anthozoa</taxon>
        <taxon>Hexacorallia</taxon>
        <taxon>Scleractinia</taxon>
        <taxon>Astrocoeniina</taxon>
        <taxon>Pocilloporidae</taxon>
        <taxon>Pocillopora</taxon>
    </lineage>
</organism>
<accession>A0A3M6URV6</accession>
<keyword evidence="5" id="KW-1185">Reference proteome</keyword>
<evidence type="ECO:0000256" key="1">
    <source>
        <dbReference type="PROSITE-ProRule" id="PRU00176"/>
    </source>
</evidence>
<feature type="region of interest" description="Disordered" evidence="2">
    <location>
        <begin position="229"/>
        <end position="271"/>
    </location>
</feature>
<dbReference type="PANTHER" id="PTHR48034">
    <property type="entry name" value="TRANSFORMER-2 SEX-DETERMINING PROTEIN-RELATED"/>
    <property type="match status" value="1"/>
</dbReference>
<feature type="domain" description="RRM" evidence="3">
    <location>
        <begin position="129"/>
        <end position="207"/>
    </location>
</feature>
<dbReference type="Proteomes" id="UP000275408">
    <property type="component" value="Unassembled WGS sequence"/>
</dbReference>
<name>A0A3M6URV6_POCDA</name>
<dbReference type="InterPro" id="IPR050441">
    <property type="entry name" value="RBM"/>
</dbReference>
<dbReference type="InterPro" id="IPR012677">
    <property type="entry name" value="Nucleotide-bd_a/b_plait_sf"/>
</dbReference>
<dbReference type="Gene3D" id="3.30.70.330">
    <property type="match status" value="1"/>
</dbReference>
<protein>
    <recommendedName>
        <fullName evidence="3">RRM domain-containing protein</fullName>
    </recommendedName>
</protein>
<evidence type="ECO:0000256" key="2">
    <source>
        <dbReference type="SAM" id="MobiDB-lite"/>
    </source>
</evidence>
<proteinExistence type="predicted"/>
<dbReference type="GO" id="GO:0003723">
    <property type="term" value="F:RNA binding"/>
    <property type="evidence" value="ECO:0007669"/>
    <property type="project" value="UniProtKB-UniRule"/>
</dbReference>
<dbReference type="InterPro" id="IPR000504">
    <property type="entry name" value="RRM_dom"/>
</dbReference>
<keyword evidence="1" id="KW-0694">RNA-binding</keyword>
<dbReference type="STRING" id="46731.A0A3M6URV6"/>
<dbReference type="SMART" id="SM00360">
    <property type="entry name" value="RRM"/>
    <property type="match status" value="1"/>
</dbReference>
<evidence type="ECO:0000313" key="5">
    <source>
        <dbReference type="Proteomes" id="UP000275408"/>
    </source>
</evidence>
<sequence length="271" mass="30243">MTSKVLTTMVQAQDQLHAPDLAPSLVQDLVQDPAQHLGLDQDHVLGHVTQEIDQGHEVGAVHVVDAAHLPAAGQGPVHTLGKGESPDLTLAAPITTDTKDQGVFHLSLQGSVMLEAGVGRKGDNPEASNCLGIFGLSLYTTERDLRQYFEKYGSVESIQIVYDRQTGRSRGFGFVYYESSDDAREAKQCTNGLEIDSRRIRVDFSITKRAHTPTPGVYMGKATQHRNYRKSNYDDYPRDREYYSRDSHRHRDYYGGGGYRSRSNSPRGKFW</sequence>
<dbReference type="CDD" id="cd12363">
    <property type="entry name" value="RRM_TRA2"/>
    <property type="match status" value="1"/>
</dbReference>
<dbReference type="Pfam" id="PF00076">
    <property type="entry name" value="RRM_1"/>
    <property type="match status" value="1"/>
</dbReference>
<evidence type="ECO:0000259" key="3">
    <source>
        <dbReference type="PROSITE" id="PS50102"/>
    </source>
</evidence>
<dbReference type="OrthoDB" id="439808at2759"/>
<dbReference type="PROSITE" id="PS50102">
    <property type="entry name" value="RRM"/>
    <property type="match status" value="1"/>
</dbReference>
<reference evidence="4 5" key="1">
    <citation type="journal article" date="2018" name="Sci. Rep.">
        <title>Comparative analysis of the Pocillopora damicornis genome highlights role of immune system in coral evolution.</title>
        <authorList>
            <person name="Cunning R."/>
            <person name="Bay R.A."/>
            <person name="Gillette P."/>
            <person name="Baker A.C."/>
            <person name="Traylor-Knowles N."/>
        </authorList>
    </citation>
    <scope>NUCLEOTIDE SEQUENCE [LARGE SCALE GENOMIC DNA]</scope>
    <source>
        <strain evidence="4">RSMAS</strain>
        <tissue evidence="4">Whole animal</tissue>
    </source>
</reference>
<dbReference type="SUPFAM" id="SSF54928">
    <property type="entry name" value="RNA-binding domain, RBD"/>
    <property type="match status" value="1"/>
</dbReference>
<feature type="compositionally biased region" description="Basic and acidic residues" evidence="2">
    <location>
        <begin position="231"/>
        <end position="246"/>
    </location>
</feature>
<comment type="caution">
    <text evidence="4">The sequence shown here is derived from an EMBL/GenBank/DDBJ whole genome shotgun (WGS) entry which is preliminary data.</text>
</comment>
<dbReference type="AlphaFoldDB" id="A0A3M6URV6"/>
<feature type="compositionally biased region" description="Low complexity" evidence="2">
    <location>
        <begin position="260"/>
        <end position="271"/>
    </location>
</feature>